<organism evidence="3 4">
    <name type="scientific">Tanacetum coccineum</name>
    <dbReference type="NCBI Taxonomy" id="301880"/>
    <lineage>
        <taxon>Eukaryota</taxon>
        <taxon>Viridiplantae</taxon>
        <taxon>Streptophyta</taxon>
        <taxon>Embryophyta</taxon>
        <taxon>Tracheophyta</taxon>
        <taxon>Spermatophyta</taxon>
        <taxon>Magnoliopsida</taxon>
        <taxon>eudicotyledons</taxon>
        <taxon>Gunneridae</taxon>
        <taxon>Pentapetalae</taxon>
        <taxon>asterids</taxon>
        <taxon>campanulids</taxon>
        <taxon>Asterales</taxon>
        <taxon>Asteraceae</taxon>
        <taxon>Asteroideae</taxon>
        <taxon>Anthemideae</taxon>
        <taxon>Anthemidinae</taxon>
        <taxon>Tanacetum</taxon>
    </lineage>
</organism>
<comment type="caution">
    <text evidence="3">The sequence shown here is derived from an EMBL/GenBank/DDBJ whole genome shotgun (WGS) entry which is preliminary data.</text>
</comment>
<dbReference type="PANTHER" id="PTHR33223">
    <property type="entry name" value="CCHC-TYPE DOMAIN-CONTAINING PROTEIN"/>
    <property type="match status" value="1"/>
</dbReference>
<dbReference type="GO" id="GO:0003964">
    <property type="term" value="F:RNA-directed DNA polymerase activity"/>
    <property type="evidence" value="ECO:0007669"/>
    <property type="project" value="UniProtKB-KW"/>
</dbReference>
<feature type="compositionally biased region" description="Basic residues" evidence="1">
    <location>
        <begin position="128"/>
        <end position="137"/>
    </location>
</feature>
<proteinExistence type="predicted"/>
<dbReference type="Proteomes" id="UP001151760">
    <property type="component" value="Unassembled WGS sequence"/>
</dbReference>
<dbReference type="EMBL" id="BQNB010019805">
    <property type="protein sequence ID" value="GJT89245.1"/>
    <property type="molecule type" value="Genomic_DNA"/>
</dbReference>
<dbReference type="Pfam" id="PF03732">
    <property type="entry name" value="Retrotrans_gag"/>
    <property type="match status" value="1"/>
</dbReference>
<reference evidence="3" key="2">
    <citation type="submission" date="2022-01" db="EMBL/GenBank/DDBJ databases">
        <authorList>
            <person name="Yamashiro T."/>
            <person name="Shiraishi A."/>
            <person name="Satake H."/>
            <person name="Nakayama K."/>
        </authorList>
    </citation>
    <scope>NUCLEOTIDE SEQUENCE</scope>
</reference>
<name>A0ABQ5HN53_9ASTR</name>
<feature type="compositionally biased region" description="Basic and acidic residues" evidence="1">
    <location>
        <begin position="184"/>
        <end position="193"/>
    </location>
</feature>
<feature type="domain" description="Retrotransposon gag" evidence="2">
    <location>
        <begin position="252"/>
        <end position="341"/>
    </location>
</feature>
<gene>
    <name evidence="3" type="ORF">Tco_1070962</name>
</gene>
<keyword evidence="3" id="KW-0808">Transferase</keyword>
<keyword evidence="3" id="KW-0548">Nucleotidyltransferase</keyword>
<sequence>MAELTEWKPFDEKFIRLDSNKLCELISAADSLLKLRPLVDLTASLRAWTTNYHQILPIIAEKVHKEKVQQEKLKAVKACLNFEETSRYSESGTPIRRRGLKERLGPRHVRSRSGSLEPRRDRPESPKKKGPNRKAVFKRLEKGVFHRLGDKGKSVSIHSDDSRRWSHHSSRRDTESCHQSSRSRAKESASERRYTKRASSRRTDELSESEGSAGGHWKSKLKRKKSSIEDDLSQPWSAAKKEQWEMPTWCHMFNSTLTGNYRVWFDDLPKEIIDIYDDLKKAFLENYLQQKKCIKDPVKIHNIRQRDGESTEEFVRGYKLKCRDVKGALECMKISGFMHGITNPELIKRLHDKIPKLVDEMMRVTTAFLRGEVAASNREDEGTEGPMIIEAEIGGHCVHRIGEIIWPIGQIQLLVKIGDEEHSTLAWMNFMVVRSSSPYNGIIGRPGVRKLQAVPSTAHGMLKILVEGGVITLKSSKLVPLECAVVSRPEGAPSATKPIMEEIIKVAINLEYLEQTVMIGSTLTEEGRNKLCGLLQRNLDIFYLEACGYDWHPKTHCGASPKRTGGMFSG</sequence>
<evidence type="ECO:0000256" key="1">
    <source>
        <dbReference type="SAM" id="MobiDB-lite"/>
    </source>
</evidence>
<reference evidence="3" key="1">
    <citation type="journal article" date="2022" name="Int. J. Mol. Sci.">
        <title>Draft Genome of Tanacetum Coccineum: Genomic Comparison of Closely Related Tanacetum-Family Plants.</title>
        <authorList>
            <person name="Yamashiro T."/>
            <person name="Shiraishi A."/>
            <person name="Nakayama K."/>
            <person name="Satake H."/>
        </authorList>
    </citation>
    <scope>NUCLEOTIDE SEQUENCE</scope>
</reference>
<evidence type="ECO:0000259" key="2">
    <source>
        <dbReference type="Pfam" id="PF03732"/>
    </source>
</evidence>
<evidence type="ECO:0000313" key="4">
    <source>
        <dbReference type="Proteomes" id="UP001151760"/>
    </source>
</evidence>
<evidence type="ECO:0000313" key="3">
    <source>
        <dbReference type="EMBL" id="GJT89245.1"/>
    </source>
</evidence>
<feature type="compositionally biased region" description="Basic residues" evidence="1">
    <location>
        <begin position="95"/>
        <end position="111"/>
    </location>
</feature>
<protein>
    <submittedName>
        <fullName evidence="3">Reverse transcriptase domain-containing protein</fullName>
    </submittedName>
</protein>
<feature type="compositionally biased region" description="Basic and acidic residues" evidence="1">
    <location>
        <begin position="117"/>
        <end position="127"/>
    </location>
</feature>
<feature type="compositionally biased region" description="Basic and acidic residues" evidence="1">
    <location>
        <begin position="138"/>
        <end position="164"/>
    </location>
</feature>
<keyword evidence="4" id="KW-1185">Reference proteome</keyword>
<dbReference type="PANTHER" id="PTHR33223:SF11">
    <property type="entry name" value="ELEMENT PROTEIN, PUTATIVE-RELATED"/>
    <property type="match status" value="1"/>
</dbReference>
<accession>A0ABQ5HN53</accession>
<keyword evidence="3" id="KW-0695">RNA-directed DNA polymerase</keyword>
<dbReference type="InterPro" id="IPR005162">
    <property type="entry name" value="Retrotrans_gag_dom"/>
</dbReference>
<feature type="region of interest" description="Disordered" evidence="1">
    <location>
        <begin position="91"/>
        <end position="234"/>
    </location>
</feature>